<protein>
    <submittedName>
        <fullName evidence="4">TolC family protein</fullName>
    </submittedName>
</protein>
<proteinExistence type="inferred from homology"/>
<dbReference type="InterPro" id="IPR010131">
    <property type="entry name" value="MdtP/NodT-like"/>
</dbReference>
<keyword evidence="3" id="KW-0732">Signal</keyword>
<dbReference type="PANTHER" id="PTHR30203:SF24">
    <property type="entry name" value="BLR4935 PROTEIN"/>
    <property type="match status" value="1"/>
</dbReference>
<accession>A0ABS8XQQ1</accession>
<feature type="signal peptide" evidence="3">
    <location>
        <begin position="1"/>
        <end position="22"/>
    </location>
</feature>
<dbReference type="RefSeq" id="WP_233372093.1">
    <property type="nucleotide sequence ID" value="NZ_JAJTWU010000004.1"/>
</dbReference>
<feature type="coiled-coil region" evidence="2">
    <location>
        <begin position="174"/>
        <end position="201"/>
    </location>
</feature>
<evidence type="ECO:0000256" key="3">
    <source>
        <dbReference type="SAM" id="SignalP"/>
    </source>
</evidence>
<name>A0ABS8XQQ1_9BURK</name>
<evidence type="ECO:0000313" key="4">
    <source>
        <dbReference type="EMBL" id="MCE4555071.1"/>
    </source>
</evidence>
<comment type="caution">
    <text evidence="4">The sequence shown here is derived from an EMBL/GenBank/DDBJ whole genome shotgun (WGS) entry which is preliminary data.</text>
</comment>
<keyword evidence="5" id="KW-1185">Reference proteome</keyword>
<gene>
    <name evidence="4" type="ORF">LXT13_11635</name>
</gene>
<evidence type="ECO:0000313" key="5">
    <source>
        <dbReference type="Proteomes" id="UP001200741"/>
    </source>
</evidence>
<reference evidence="4 5" key="1">
    <citation type="submission" date="2021-12" db="EMBL/GenBank/DDBJ databases">
        <title>Genome seq of P8.</title>
        <authorList>
            <person name="Seo T."/>
        </authorList>
    </citation>
    <scope>NUCLEOTIDE SEQUENCE [LARGE SCALE GENOMIC DNA]</scope>
    <source>
        <strain evidence="4 5">P8</strain>
    </source>
</reference>
<sequence length="409" mass="43741">MRRILWPLGLAAALLSPFTVRAQLATNTAADTLTLEQALELATSRSFVVSAAQRELEAQDGSVRQAGAFRNPELAASVEDTRSATRTTTTTLNIPLELGGKRTARVNAAQRSRDLAQVELANAKAQVRSSAIAAYFAVLAAQERSKLATNSADLATSGVQAVSKRVAAGKVSPVDATRAQIDQANTQLELAEAQAELTTARHALANLWGDPVPRFVRVAGDINVIPERAPLPELMGRLEEAPTLLAARTEVERRKALVDVERSKVTPDVTLSVGAKRDNELGRTQAIVGLSIPLPLFDRNQGAVYEASKRADKAEDEFQAARLRVLADLQTAAAQLSVARTSLQALQSTVLPAAQQAYESASKGFEAGKFGFLDVIDAQRSLLQARARYLSTLSNAYQAAAAIDRLLGR</sequence>
<dbReference type="SUPFAM" id="SSF56954">
    <property type="entry name" value="Outer membrane efflux proteins (OEP)"/>
    <property type="match status" value="1"/>
</dbReference>
<organism evidence="4 5">
    <name type="scientific">Pelomonas cellulosilytica</name>
    <dbReference type="NCBI Taxonomy" id="2906762"/>
    <lineage>
        <taxon>Bacteria</taxon>
        <taxon>Pseudomonadati</taxon>
        <taxon>Pseudomonadota</taxon>
        <taxon>Betaproteobacteria</taxon>
        <taxon>Burkholderiales</taxon>
        <taxon>Sphaerotilaceae</taxon>
        <taxon>Roseateles</taxon>
    </lineage>
</organism>
<dbReference type="InterPro" id="IPR003423">
    <property type="entry name" value="OMP_efflux"/>
</dbReference>
<dbReference type="EMBL" id="JAJTWU010000004">
    <property type="protein sequence ID" value="MCE4555071.1"/>
    <property type="molecule type" value="Genomic_DNA"/>
</dbReference>
<keyword evidence="2" id="KW-0175">Coiled coil</keyword>
<evidence type="ECO:0000256" key="1">
    <source>
        <dbReference type="ARBA" id="ARBA00007613"/>
    </source>
</evidence>
<feature type="chain" id="PRO_5045955355" evidence="3">
    <location>
        <begin position="23"/>
        <end position="409"/>
    </location>
</feature>
<evidence type="ECO:0000256" key="2">
    <source>
        <dbReference type="SAM" id="Coils"/>
    </source>
</evidence>
<dbReference type="Gene3D" id="1.20.1600.10">
    <property type="entry name" value="Outer membrane efflux proteins (OEP)"/>
    <property type="match status" value="1"/>
</dbReference>
<dbReference type="PANTHER" id="PTHR30203">
    <property type="entry name" value="OUTER MEMBRANE CATION EFFLUX PROTEIN"/>
    <property type="match status" value="1"/>
</dbReference>
<dbReference type="Pfam" id="PF02321">
    <property type="entry name" value="OEP"/>
    <property type="match status" value="2"/>
</dbReference>
<dbReference type="Proteomes" id="UP001200741">
    <property type="component" value="Unassembled WGS sequence"/>
</dbReference>
<comment type="similarity">
    <text evidence="1">Belongs to the outer membrane factor (OMF) (TC 1.B.17) family.</text>
</comment>